<reference evidence="2" key="1">
    <citation type="submission" date="2016-10" db="EMBL/GenBank/DDBJ databases">
        <authorList>
            <person name="Varghese N."/>
            <person name="Submissions S."/>
        </authorList>
    </citation>
    <scope>NUCLEOTIDE SEQUENCE [LARGE SCALE GENOMIC DNA]</scope>
    <source>
        <strain evidence="2">Gh-67</strain>
    </source>
</reference>
<dbReference type="AlphaFoldDB" id="A0A1G7R2V6"/>
<dbReference type="STRING" id="551996.SAMN05192573_102108"/>
<proteinExistence type="predicted"/>
<evidence type="ECO:0000313" key="1">
    <source>
        <dbReference type="EMBL" id="SDG05044.1"/>
    </source>
</evidence>
<name>A0A1G7R2V6_9SPHI</name>
<sequence>MIATTELTLWTDVFSTKTGAVYQCDTERCWYVDFAGKVARFDHRNFLKLRKAVYSIDIEQKLLNATTDPDVEIIFICACDHCYVLSLAQIISLKDLLEGTFVMLELNHIIHDRLYSNSL</sequence>
<gene>
    <name evidence="1" type="ORF">SAMN05192573_102108</name>
</gene>
<accession>A0A1G7R2V6</accession>
<dbReference type="Proteomes" id="UP000199705">
    <property type="component" value="Unassembled WGS sequence"/>
</dbReference>
<organism evidence="1 2">
    <name type="scientific">Mucilaginibacter gossypii</name>
    <dbReference type="NCBI Taxonomy" id="551996"/>
    <lineage>
        <taxon>Bacteria</taxon>
        <taxon>Pseudomonadati</taxon>
        <taxon>Bacteroidota</taxon>
        <taxon>Sphingobacteriia</taxon>
        <taxon>Sphingobacteriales</taxon>
        <taxon>Sphingobacteriaceae</taxon>
        <taxon>Mucilaginibacter</taxon>
    </lineage>
</organism>
<evidence type="ECO:0000313" key="2">
    <source>
        <dbReference type="Proteomes" id="UP000199705"/>
    </source>
</evidence>
<keyword evidence="2" id="KW-1185">Reference proteome</keyword>
<protein>
    <submittedName>
        <fullName evidence="1">Uncharacterized protein</fullName>
    </submittedName>
</protein>
<dbReference type="EMBL" id="FNCG01000002">
    <property type="protein sequence ID" value="SDG05044.1"/>
    <property type="molecule type" value="Genomic_DNA"/>
</dbReference>
<dbReference type="RefSeq" id="WP_091163034.1">
    <property type="nucleotide sequence ID" value="NZ_FNCG01000002.1"/>
</dbReference>